<dbReference type="EMBL" id="BQKI01000097">
    <property type="protein sequence ID" value="GJN39003.1"/>
    <property type="molecule type" value="Genomic_DNA"/>
</dbReference>
<name>A0AAV5FVW0_ELECO</name>
<evidence type="ECO:0000256" key="6">
    <source>
        <dbReference type="ARBA" id="ARBA00022989"/>
    </source>
</evidence>
<evidence type="ECO:0000313" key="10">
    <source>
        <dbReference type="EMBL" id="GJN39003.1"/>
    </source>
</evidence>
<keyword evidence="7 8" id="KW-0472">Membrane</keyword>
<reference evidence="10" key="2">
    <citation type="submission" date="2021-12" db="EMBL/GenBank/DDBJ databases">
        <title>Resequencing data analysis of finger millet.</title>
        <authorList>
            <person name="Hatakeyama M."/>
            <person name="Aluri S."/>
            <person name="Balachadran M.T."/>
            <person name="Sivarajan S.R."/>
            <person name="Poveda L."/>
            <person name="Shimizu-Inatsugi R."/>
            <person name="Schlapbach R."/>
            <person name="Sreeman S.M."/>
            <person name="Shimizu K.K."/>
        </authorList>
    </citation>
    <scope>NUCLEOTIDE SEQUENCE</scope>
</reference>
<keyword evidence="6 8" id="KW-1133">Transmembrane helix</keyword>
<keyword evidence="5 8" id="KW-0812">Transmembrane</keyword>
<accession>A0AAV5FVW0</accession>
<dbReference type="PANTHER" id="PTHR33573">
    <property type="entry name" value="CASP-LIKE PROTEIN 4A4"/>
    <property type="match status" value="1"/>
</dbReference>
<dbReference type="AlphaFoldDB" id="A0AAV5FVW0"/>
<reference evidence="10" key="1">
    <citation type="journal article" date="2018" name="DNA Res.">
        <title>Multiple hybrid de novo genome assembly of finger millet, an orphan allotetraploid crop.</title>
        <authorList>
            <person name="Hatakeyama M."/>
            <person name="Aluri S."/>
            <person name="Balachadran M.T."/>
            <person name="Sivarajan S.R."/>
            <person name="Patrignani A."/>
            <person name="Gruter S."/>
            <person name="Poveda L."/>
            <person name="Shimizu-Inatsugi R."/>
            <person name="Baeten J."/>
            <person name="Francoijs K.J."/>
            <person name="Nataraja K.N."/>
            <person name="Reddy Y.A.N."/>
            <person name="Phadnis S."/>
            <person name="Ravikumar R.L."/>
            <person name="Schlapbach R."/>
            <person name="Sreeman S.M."/>
            <person name="Shimizu K.K."/>
        </authorList>
    </citation>
    <scope>NUCLEOTIDE SEQUENCE</scope>
</reference>
<organism evidence="10 11">
    <name type="scientific">Eleusine coracana subsp. coracana</name>
    <dbReference type="NCBI Taxonomy" id="191504"/>
    <lineage>
        <taxon>Eukaryota</taxon>
        <taxon>Viridiplantae</taxon>
        <taxon>Streptophyta</taxon>
        <taxon>Embryophyta</taxon>
        <taxon>Tracheophyta</taxon>
        <taxon>Spermatophyta</taxon>
        <taxon>Magnoliopsida</taxon>
        <taxon>Liliopsida</taxon>
        <taxon>Poales</taxon>
        <taxon>Poaceae</taxon>
        <taxon>PACMAD clade</taxon>
        <taxon>Chloridoideae</taxon>
        <taxon>Cynodonteae</taxon>
        <taxon>Eleusininae</taxon>
        <taxon>Eleusine</taxon>
    </lineage>
</organism>
<evidence type="ECO:0000256" key="4">
    <source>
        <dbReference type="ARBA" id="ARBA00022475"/>
    </source>
</evidence>
<dbReference type="Pfam" id="PF04535">
    <property type="entry name" value="CASP_dom"/>
    <property type="match status" value="1"/>
</dbReference>
<dbReference type="Proteomes" id="UP001054889">
    <property type="component" value="Unassembled WGS sequence"/>
</dbReference>
<evidence type="ECO:0000313" key="11">
    <source>
        <dbReference type="Proteomes" id="UP001054889"/>
    </source>
</evidence>
<evidence type="ECO:0000256" key="8">
    <source>
        <dbReference type="RuleBase" id="RU361233"/>
    </source>
</evidence>
<comment type="similarity">
    <text evidence="2 8">Belongs to the Casparian strip membrane proteins (CASP) family.</text>
</comment>
<evidence type="ECO:0000256" key="5">
    <source>
        <dbReference type="ARBA" id="ARBA00022692"/>
    </source>
</evidence>
<proteinExistence type="inferred from homology"/>
<keyword evidence="4 8" id="KW-1003">Cell membrane</keyword>
<dbReference type="GO" id="GO:0005886">
    <property type="term" value="C:plasma membrane"/>
    <property type="evidence" value="ECO:0007669"/>
    <property type="project" value="UniProtKB-SubCell"/>
</dbReference>
<feature type="transmembrane region" description="Helical" evidence="8">
    <location>
        <begin position="104"/>
        <end position="124"/>
    </location>
</feature>
<evidence type="ECO:0000256" key="7">
    <source>
        <dbReference type="ARBA" id="ARBA00023136"/>
    </source>
</evidence>
<feature type="transmembrane region" description="Helical" evidence="8">
    <location>
        <begin position="65"/>
        <end position="84"/>
    </location>
</feature>
<dbReference type="InterPro" id="IPR006459">
    <property type="entry name" value="CASP/CASPL"/>
</dbReference>
<evidence type="ECO:0000256" key="1">
    <source>
        <dbReference type="ARBA" id="ARBA00004651"/>
    </source>
</evidence>
<dbReference type="PANTHER" id="PTHR33573:SF30">
    <property type="entry name" value="CASP-LIKE PROTEIN 2C1-RELATED"/>
    <property type="match status" value="1"/>
</dbReference>
<comment type="subunit">
    <text evidence="3 8">Homodimer and heterodimers.</text>
</comment>
<dbReference type="NCBIfam" id="TIGR01569">
    <property type="entry name" value="A_tha_TIGR01569"/>
    <property type="match status" value="1"/>
</dbReference>
<keyword evidence="11" id="KW-1185">Reference proteome</keyword>
<feature type="domain" description="Casparian strip membrane protein" evidence="9">
    <location>
        <begin position="61"/>
        <end position="212"/>
    </location>
</feature>
<comment type="subcellular location">
    <subcellularLocation>
        <location evidence="1 8">Cell membrane</location>
        <topology evidence="1 8">Multi-pass membrane protein</topology>
    </subcellularLocation>
</comment>
<comment type="caution">
    <text evidence="8">Lacks conserved residue(s) required for the propagation of feature annotation.</text>
</comment>
<comment type="caution">
    <text evidence="10">The sequence shown here is derived from an EMBL/GenBank/DDBJ whole genome shotgun (WGS) entry which is preliminary data.</text>
</comment>
<evidence type="ECO:0000256" key="2">
    <source>
        <dbReference type="ARBA" id="ARBA00007651"/>
    </source>
</evidence>
<sequence>MRAVRGPIRHGPAVHPRRAEDSIITCEREKLEASPYPRRAPAAARAWKRLVMAVATVSEVKAEGVLRGACAALAAAAALLVGLSTQTETVLLVRKKATVKDVQALWVLAMAAAAAAGYHFLQLLKCLYLGRRFAASPACCRRNSSRALAWTCLLLDKACAYTTFATTVAAAQACIIALEGAHALQWTKLCNIYTRFCEQIAGSLALGMLAAAGTAVASAVSARNVFRLYPSSPRPYAAEH</sequence>
<protein>
    <recommendedName>
        <fullName evidence="8">CASP-like protein</fullName>
    </recommendedName>
</protein>
<dbReference type="InterPro" id="IPR006702">
    <property type="entry name" value="CASP_dom"/>
</dbReference>
<evidence type="ECO:0000256" key="3">
    <source>
        <dbReference type="ARBA" id="ARBA00011489"/>
    </source>
</evidence>
<gene>
    <name evidence="10" type="primary">gb28093</name>
    <name evidence="10" type="ORF">PR202_gb28093</name>
</gene>
<evidence type="ECO:0000259" key="9">
    <source>
        <dbReference type="Pfam" id="PF04535"/>
    </source>
</evidence>